<feature type="binding site" evidence="7">
    <location>
        <position position="160"/>
    </location>
    <ligand>
        <name>substrate</name>
    </ligand>
</feature>
<sequence length="468" mass="48987">MQHPVQDYLSSLVDRLRAERGGELATYIPVLAEADPEKLGVAMATVTGRVHCAGDADTEFTIQSVSKPFAYAAALVDRGAETVDDAVGLNPSGEAFNELSLEEQSKRPDNAMINAGALAVHQLLVGPFAGRQERIDRVVGLMSLLAGRRLTVDRATYESEMGASDRNLALAHMLRSHGILHDRAEDVVAGYVAQCSVLVTVRDLAVMGACLASGGVHPLTGERVLPSLFCRQVLSVMSTAGMYEAAGQWMAHVGIPAKSGVSGAVLGALPGQAGIAVFSPPLDAAGNSVRGVLAFERMSEDLNLHVMEADALGGTAVRFVRREGDTVLMHLQGVIRFGGGEAVATAMADLGTGGEPGAGDWQSPAYPEWEDGVLAPVEGVAAEHGDRVPREDADPALAVAAATGDGSVREAAAAREGEGPIRTVVLNLERVDRMTRVGRRLVAEGIRRLEADGVVVRVVDPDGMLGAD</sequence>
<dbReference type="GO" id="GO:0004359">
    <property type="term" value="F:glutaminase activity"/>
    <property type="evidence" value="ECO:0007669"/>
    <property type="project" value="UniProtKB-UniRule"/>
</dbReference>
<evidence type="ECO:0000256" key="5">
    <source>
        <dbReference type="ARBA" id="ARBA00049534"/>
    </source>
</evidence>
<keyword evidence="9" id="KW-1185">Reference proteome</keyword>
<dbReference type="InterPro" id="IPR036513">
    <property type="entry name" value="STAS_dom_sf"/>
</dbReference>
<organism evidence="8 9">
    <name type="scientific">Micrococcus flavus</name>
    <dbReference type="NCBI Taxonomy" id="384602"/>
    <lineage>
        <taxon>Bacteria</taxon>
        <taxon>Bacillati</taxon>
        <taxon>Actinomycetota</taxon>
        <taxon>Actinomycetes</taxon>
        <taxon>Micrococcales</taxon>
        <taxon>Micrococcaceae</taxon>
        <taxon>Micrococcus</taxon>
    </lineage>
</organism>
<dbReference type="InterPro" id="IPR015868">
    <property type="entry name" value="Glutaminase"/>
</dbReference>
<evidence type="ECO:0000313" key="9">
    <source>
        <dbReference type="Proteomes" id="UP000560081"/>
    </source>
</evidence>
<dbReference type="SUPFAM" id="SSF56601">
    <property type="entry name" value="beta-lactamase/transpeptidase-like"/>
    <property type="match status" value="1"/>
</dbReference>
<dbReference type="OrthoDB" id="9788822at2"/>
<comment type="subunit">
    <text evidence="2 7">Homotetramer.</text>
</comment>
<dbReference type="EMBL" id="JACHMC010000001">
    <property type="protein sequence ID" value="MBB4883932.1"/>
    <property type="molecule type" value="Genomic_DNA"/>
</dbReference>
<gene>
    <name evidence="7" type="primary">glsA</name>
    <name evidence="8" type="ORF">BJ976_002283</name>
</gene>
<dbReference type="GO" id="GO:0006543">
    <property type="term" value="P:L-glutamine catabolic process"/>
    <property type="evidence" value="ECO:0007669"/>
    <property type="project" value="TreeGrafter"/>
</dbReference>
<evidence type="ECO:0000256" key="4">
    <source>
        <dbReference type="ARBA" id="ARBA00022801"/>
    </source>
</evidence>
<dbReference type="HAMAP" id="MF_00313">
    <property type="entry name" value="Glutaminase"/>
    <property type="match status" value="1"/>
</dbReference>
<comment type="catalytic activity">
    <reaction evidence="5 7">
        <text>L-glutamine + H2O = L-glutamate + NH4(+)</text>
        <dbReference type="Rhea" id="RHEA:15889"/>
        <dbReference type="ChEBI" id="CHEBI:15377"/>
        <dbReference type="ChEBI" id="CHEBI:28938"/>
        <dbReference type="ChEBI" id="CHEBI:29985"/>
        <dbReference type="ChEBI" id="CHEBI:58359"/>
        <dbReference type="EC" id="3.5.1.2"/>
    </reaction>
</comment>
<evidence type="ECO:0000313" key="8">
    <source>
        <dbReference type="EMBL" id="MBB4883932.1"/>
    </source>
</evidence>
<evidence type="ECO:0000256" key="6">
    <source>
        <dbReference type="ARBA" id="ARBA00070405"/>
    </source>
</evidence>
<dbReference type="Gene3D" id="3.40.710.10">
    <property type="entry name" value="DD-peptidase/beta-lactamase superfamily"/>
    <property type="match status" value="1"/>
</dbReference>
<dbReference type="Proteomes" id="UP000560081">
    <property type="component" value="Unassembled WGS sequence"/>
</dbReference>
<keyword evidence="7" id="KW-0007">Acetylation</keyword>
<proteinExistence type="inferred from homology"/>
<comment type="similarity">
    <text evidence="1 7">Belongs to the glutaminase family.</text>
</comment>
<dbReference type="PANTHER" id="PTHR12544:SF29">
    <property type="entry name" value="GLUTAMINASE"/>
    <property type="match status" value="1"/>
</dbReference>
<dbReference type="RefSeq" id="WP_135030485.1">
    <property type="nucleotide sequence ID" value="NZ_BMLA01000007.1"/>
</dbReference>
<dbReference type="Gene3D" id="3.30.750.24">
    <property type="entry name" value="STAS domain"/>
    <property type="match status" value="2"/>
</dbReference>
<protein>
    <recommendedName>
        <fullName evidence="6 7">Glutaminase</fullName>
        <ecNumber evidence="3 7">3.5.1.2</ecNumber>
    </recommendedName>
</protein>
<feature type="binding site" evidence="7">
    <location>
        <position position="191"/>
    </location>
    <ligand>
        <name>substrate</name>
    </ligand>
</feature>
<keyword evidence="4 7" id="KW-0378">Hydrolase</keyword>
<dbReference type="PANTHER" id="PTHR12544">
    <property type="entry name" value="GLUTAMINASE"/>
    <property type="match status" value="1"/>
</dbReference>
<reference evidence="8 9" key="1">
    <citation type="submission" date="2020-08" db="EMBL/GenBank/DDBJ databases">
        <title>Sequencing the genomes of 1000 actinobacteria strains.</title>
        <authorList>
            <person name="Klenk H.-P."/>
        </authorList>
    </citation>
    <scope>NUCLEOTIDE SEQUENCE [LARGE SCALE GENOMIC DNA]</scope>
    <source>
        <strain evidence="8 9">DSM 19079</strain>
    </source>
</reference>
<dbReference type="InterPro" id="IPR012338">
    <property type="entry name" value="Beta-lactam/transpept-like"/>
</dbReference>
<dbReference type="FunFam" id="3.40.710.10:FF:000005">
    <property type="entry name" value="Glutaminase"/>
    <property type="match status" value="1"/>
</dbReference>
<feature type="binding site" evidence="7">
    <location>
        <position position="64"/>
    </location>
    <ligand>
        <name>substrate</name>
    </ligand>
</feature>
<feature type="binding site" evidence="7">
    <location>
        <position position="261"/>
    </location>
    <ligand>
        <name>substrate</name>
    </ligand>
</feature>
<dbReference type="EC" id="3.5.1.2" evidence="3 7"/>
<name>A0A4Y8WYU8_9MICC</name>
<evidence type="ECO:0000256" key="3">
    <source>
        <dbReference type="ARBA" id="ARBA00012918"/>
    </source>
</evidence>
<feature type="binding site" evidence="7">
    <location>
        <position position="114"/>
    </location>
    <ligand>
        <name>substrate</name>
    </ligand>
</feature>
<evidence type="ECO:0000256" key="1">
    <source>
        <dbReference type="ARBA" id="ARBA00011076"/>
    </source>
</evidence>
<comment type="caution">
    <text evidence="8">The sequence shown here is derived from an EMBL/GenBank/DDBJ whole genome shotgun (WGS) entry which is preliminary data.</text>
</comment>
<feature type="binding site" evidence="7">
    <location>
        <position position="243"/>
    </location>
    <ligand>
        <name>substrate</name>
    </ligand>
</feature>
<evidence type="ECO:0000256" key="7">
    <source>
        <dbReference type="HAMAP-Rule" id="MF_00313"/>
    </source>
</evidence>
<dbReference type="Pfam" id="PF04960">
    <property type="entry name" value="Glutaminase"/>
    <property type="match status" value="1"/>
</dbReference>
<dbReference type="AlphaFoldDB" id="A0A4Y8WYU8"/>
<feature type="binding site" evidence="7">
    <location>
        <position position="167"/>
    </location>
    <ligand>
        <name>substrate</name>
    </ligand>
</feature>
<dbReference type="NCBIfam" id="TIGR03814">
    <property type="entry name" value="Gln_ase"/>
    <property type="match status" value="1"/>
</dbReference>
<accession>A0A4Y8WYU8</accession>
<dbReference type="GO" id="GO:0006537">
    <property type="term" value="P:glutamate biosynthetic process"/>
    <property type="evidence" value="ECO:0007669"/>
    <property type="project" value="TreeGrafter"/>
</dbReference>
<evidence type="ECO:0000256" key="2">
    <source>
        <dbReference type="ARBA" id="ARBA00011881"/>
    </source>
</evidence>